<dbReference type="GO" id="GO:0005524">
    <property type="term" value="F:ATP binding"/>
    <property type="evidence" value="ECO:0007669"/>
    <property type="project" value="UniProtKB-KW"/>
</dbReference>
<keyword evidence="8" id="KW-0238">DNA-binding</keyword>
<dbReference type="PANTHER" id="PTHR30591:SF1">
    <property type="entry name" value="RECBCD ENZYME SUBUNIT RECC"/>
    <property type="match status" value="1"/>
</dbReference>
<evidence type="ECO:0000256" key="3">
    <source>
        <dbReference type="ARBA" id="ARBA00022763"/>
    </source>
</evidence>
<evidence type="ECO:0000256" key="1">
    <source>
        <dbReference type="ARBA" id="ARBA00022722"/>
    </source>
</evidence>
<evidence type="ECO:0000256" key="7">
    <source>
        <dbReference type="ARBA" id="ARBA00022840"/>
    </source>
</evidence>
<reference evidence="12 13" key="1">
    <citation type="submission" date="2020-03" db="EMBL/GenBank/DDBJ databases">
        <title>Metabolic flexibility allows generalist bacteria to become dominant in a frequently disturbed ecosystem.</title>
        <authorList>
            <person name="Chen Y.-J."/>
            <person name="Leung P.M."/>
            <person name="Bay S.K."/>
            <person name="Hugenholtz P."/>
            <person name="Kessler A.J."/>
            <person name="Shelley G."/>
            <person name="Waite D.W."/>
            <person name="Cook P.L."/>
            <person name="Greening C."/>
        </authorList>
    </citation>
    <scope>NUCLEOTIDE SEQUENCE [LARGE SCALE GENOMIC DNA]</scope>
    <source>
        <strain evidence="12">SS_bin_28</strain>
    </source>
</reference>
<dbReference type="GO" id="GO:0003677">
    <property type="term" value="F:DNA binding"/>
    <property type="evidence" value="ECO:0007669"/>
    <property type="project" value="UniProtKB-KW"/>
</dbReference>
<protein>
    <recommendedName>
        <fullName evidence="11">PD-(D/E)XK endonuclease-like domain-containing protein</fullName>
    </recommendedName>
</protein>
<evidence type="ECO:0000256" key="5">
    <source>
        <dbReference type="ARBA" id="ARBA00022806"/>
    </source>
</evidence>
<evidence type="ECO:0000256" key="6">
    <source>
        <dbReference type="ARBA" id="ARBA00022839"/>
    </source>
</evidence>
<feature type="non-terminal residue" evidence="12">
    <location>
        <position position="1"/>
    </location>
</feature>
<keyword evidence="9" id="KW-0234">DNA repair</keyword>
<keyword evidence="3" id="KW-0227">DNA damage</keyword>
<dbReference type="AlphaFoldDB" id="A0A7Y2E8M7"/>
<evidence type="ECO:0000256" key="4">
    <source>
        <dbReference type="ARBA" id="ARBA00022801"/>
    </source>
</evidence>
<dbReference type="Gene3D" id="3.90.320.10">
    <property type="match status" value="1"/>
</dbReference>
<keyword evidence="4" id="KW-0378">Hydrolase</keyword>
<evidence type="ECO:0000259" key="11">
    <source>
        <dbReference type="Pfam" id="PF12705"/>
    </source>
</evidence>
<dbReference type="GO" id="GO:0006281">
    <property type="term" value="P:DNA repair"/>
    <property type="evidence" value="ECO:0007669"/>
    <property type="project" value="UniProtKB-KW"/>
</dbReference>
<dbReference type="SUPFAM" id="SSF52540">
    <property type="entry name" value="P-loop containing nucleoside triphosphate hydrolases"/>
    <property type="match status" value="1"/>
</dbReference>
<dbReference type="InterPro" id="IPR011604">
    <property type="entry name" value="PDDEXK-like_dom_sf"/>
</dbReference>
<evidence type="ECO:0000256" key="9">
    <source>
        <dbReference type="ARBA" id="ARBA00023204"/>
    </source>
</evidence>
<proteinExistence type="predicted"/>
<dbReference type="Gene3D" id="3.40.50.300">
    <property type="entry name" value="P-loop containing nucleotide triphosphate hydrolases"/>
    <property type="match status" value="1"/>
</dbReference>
<keyword evidence="2" id="KW-0547">Nucleotide-binding</keyword>
<dbReference type="GO" id="GO:0004527">
    <property type="term" value="F:exonuclease activity"/>
    <property type="evidence" value="ECO:0007669"/>
    <property type="project" value="UniProtKB-KW"/>
</dbReference>
<evidence type="ECO:0000256" key="10">
    <source>
        <dbReference type="SAM" id="MobiDB-lite"/>
    </source>
</evidence>
<feature type="domain" description="PD-(D/E)XK endonuclease-like" evidence="11">
    <location>
        <begin position="406"/>
        <end position="700"/>
    </location>
</feature>
<comment type="caution">
    <text evidence="12">The sequence shown here is derived from an EMBL/GenBank/DDBJ whole genome shotgun (WGS) entry which is preliminary data.</text>
</comment>
<evidence type="ECO:0000313" key="13">
    <source>
        <dbReference type="Proteomes" id="UP000547674"/>
    </source>
</evidence>
<keyword evidence="5" id="KW-0347">Helicase</keyword>
<evidence type="ECO:0000256" key="2">
    <source>
        <dbReference type="ARBA" id="ARBA00022741"/>
    </source>
</evidence>
<keyword evidence="1" id="KW-0540">Nuclease</keyword>
<sequence>RQDVIDLVRSAQLQWPSHLEWHPDVWDRWSRKFGVVSGHKSWTELLPDLLKFESTHEKAAEDPETQERFLEERKKRQDSAEQLAQVIRQIHEAGLEWKKCRTAQEHRRWLNRMGAKWIRDWDSKSPHMQTIRKLVNALEPLDQLVHATSEAVSEDKVPARRGAKLSHKDVLRFLERRFREEPISWGDHGGVAFLDFMQARGLVFDHVFLLGFNADQVPRPATEHVFLSDMVRRKLRTLTKRPLSLASESMGEEQLLLAQVVASAKQHLSINWQRANERGTAKAVSLQIEEFASFLPQGEQPLSLDERMQAPPPFGPDRVPTHPGLAALRAEKRWGMLSELELALASSYLAKGQGAQACAQSFARLEAPAFTRQDQFAFVEAIESSTGDRRYDGDPGRPIAEEPLYSASSLQRLAKCPLQYFFRDVLHVRPLDDPAEDLRLDARELGTAVHLILERVFQDLIKPDSQMDLFSSAGPLALTSETSKRAEKSLERHWNSVMEPLGNRVRKRYPVFWDAAAKTWKKELREFVAKDLKRLHEMGMRPEAVEAKFDTKLHVPGNPAFDVPATTMRIRGSLDRLSRKESGELLVSDYKTGGNLDNWIMPKNYLNGNYLQLPIYWMVAEQMTDGAPVASELLGLGFSFLPDQGFVRKGAHSLPKTFSKHRPGLEEALAVFDSLYRKGRFPFHGPARPCNYCEFKVACRRHHIPSKNRVEEHPEHENYFLSTQRQSKKPTLDALAGGKP</sequence>
<dbReference type="InterPro" id="IPR011335">
    <property type="entry name" value="Restrct_endonuc-II-like"/>
</dbReference>
<evidence type="ECO:0000313" key="12">
    <source>
        <dbReference type="EMBL" id="NNF07244.1"/>
    </source>
</evidence>
<dbReference type="GO" id="GO:0004386">
    <property type="term" value="F:helicase activity"/>
    <property type="evidence" value="ECO:0007669"/>
    <property type="project" value="UniProtKB-KW"/>
</dbReference>
<keyword evidence="6" id="KW-0269">Exonuclease</keyword>
<dbReference type="Pfam" id="PF12705">
    <property type="entry name" value="PDDEXK_1"/>
    <property type="match status" value="1"/>
</dbReference>
<dbReference type="PANTHER" id="PTHR30591">
    <property type="entry name" value="RECBCD ENZYME SUBUNIT RECC"/>
    <property type="match status" value="1"/>
</dbReference>
<dbReference type="EMBL" id="JABDJR010000436">
    <property type="protein sequence ID" value="NNF07244.1"/>
    <property type="molecule type" value="Genomic_DNA"/>
</dbReference>
<feature type="region of interest" description="Disordered" evidence="10">
    <location>
        <begin position="709"/>
        <end position="740"/>
    </location>
</feature>
<dbReference type="GO" id="GO:0006310">
    <property type="term" value="P:DNA recombination"/>
    <property type="evidence" value="ECO:0007669"/>
    <property type="project" value="TreeGrafter"/>
</dbReference>
<organism evidence="12 13">
    <name type="scientific">Eiseniibacteriota bacterium</name>
    <dbReference type="NCBI Taxonomy" id="2212470"/>
    <lineage>
        <taxon>Bacteria</taxon>
        <taxon>Candidatus Eiseniibacteriota</taxon>
    </lineage>
</organism>
<feature type="compositionally biased region" description="Basic and acidic residues" evidence="10">
    <location>
        <begin position="709"/>
        <end position="718"/>
    </location>
</feature>
<dbReference type="Proteomes" id="UP000547674">
    <property type="component" value="Unassembled WGS sequence"/>
</dbReference>
<dbReference type="SUPFAM" id="SSF52980">
    <property type="entry name" value="Restriction endonuclease-like"/>
    <property type="match status" value="1"/>
</dbReference>
<evidence type="ECO:0000256" key="8">
    <source>
        <dbReference type="ARBA" id="ARBA00023125"/>
    </source>
</evidence>
<keyword evidence="7" id="KW-0067">ATP-binding</keyword>
<gene>
    <name evidence="12" type="ORF">HKN21_10830</name>
</gene>
<accession>A0A7Y2E8M7</accession>
<name>A0A7Y2E8M7_UNCEI</name>
<dbReference type="InterPro" id="IPR038726">
    <property type="entry name" value="PDDEXK_AddAB-type"/>
</dbReference>
<dbReference type="InterPro" id="IPR027417">
    <property type="entry name" value="P-loop_NTPase"/>
</dbReference>